<dbReference type="EMBL" id="CAUWAG010000019">
    <property type="protein sequence ID" value="CAJ2512239.1"/>
    <property type="molecule type" value="Genomic_DNA"/>
</dbReference>
<keyword evidence="4" id="KW-1185">Reference proteome</keyword>
<evidence type="ECO:0000313" key="3">
    <source>
        <dbReference type="EMBL" id="CAJ2512239.1"/>
    </source>
</evidence>
<feature type="compositionally biased region" description="Low complexity" evidence="1">
    <location>
        <begin position="288"/>
        <end position="301"/>
    </location>
</feature>
<evidence type="ECO:0000256" key="1">
    <source>
        <dbReference type="SAM" id="MobiDB-lite"/>
    </source>
</evidence>
<name>A0AAI8VWZ8_9PEZI</name>
<feature type="region of interest" description="Disordered" evidence="1">
    <location>
        <begin position="277"/>
        <end position="303"/>
    </location>
</feature>
<dbReference type="InterPro" id="IPR015421">
    <property type="entry name" value="PyrdxlP-dep_Trfase_major"/>
</dbReference>
<dbReference type="Proteomes" id="UP001295740">
    <property type="component" value="Unassembled WGS sequence"/>
</dbReference>
<dbReference type="InterPro" id="IPR015424">
    <property type="entry name" value="PyrdxlP-dep_Trfase"/>
</dbReference>
<dbReference type="Gene3D" id="3.40.640.10">
    <property type="entry name" value="Type I PLP-dependent aspartate aminotransferase-like (Major domain)"/>
    <property type="match status" value="1"/>
</dbReference>
<dbReference type="InterPro" id="IPR004839">
    <property type="entry name" value="Aminotransferase_I/II_large"/>
</dbReference>
<dbReference type="AlphaFoldDB" id="A0AAI8VWZ8"/>
<feature type="region of interest" description="Disordered" evidence="1">
    <location>
        <begin position="452"/>
        <end position="480"/>
    </location>
</feature>
<feature type="region of interest" description="Disordered" evidence="1">
    <location>
        <begin position="1"/>
        <end position="31"/>
    </location>
</feature>
<dbReference type="GO" id="GO:0030170">
    <property type="term" value="F:pyridoxal phosphate binding"/>
    <property type="evidence" value="ECO:0007669"/>
    <property type="project" value="InterPro"/>
</dbReference>
<proteinExistence type="predicted"/>
<comment type="caution">
    <text evidence="3">The sequence shown here is derived from an EMBL/GenBank/DDBJ whole genome shotgun (WGS) entry which is preliminary data.</text>
</comment>
<dbReference type="SUPFAM" id="SSF53383">
    <property type="entry name" value="PLP-dependent transferases"/>
    <property type="match status" value="1"/>
</dbReference>
<dbReference type="PANTHER" id="PTHR42858">
    <property type="entry name" value="AMINOTRANSFERASE"/>
    <property type="match status" value="1"/>
</dbReference>
<accession>A0AAI8VWZ8</accession>
<dbReference type="PANTHER" id="PTHR42858:SF1">
    <property type="entry name" value="LD15494P"/>
    <property type="match status" value="1"/>
</dbReference>
<gene>
    <name evidence="3" type="ORF">KHLLAP_LOCUS12707</name>
</gene>
<feature type="compositionally biased region" description="Polar residues" evidence="1">
    <location>
        <begin position="1"/>
        <end position="17"/>
    </location>
</feature>
<dbReference type="CDD" id="cd00609">
    <property type="entry name" value="AAT_like"/>
    <property type="match status" value="1"/>
</dbReference>
<sequence>MAGTTPPAQAQQSSCSKPKQHQQEMKPRKSINLLRGWPSTSLLPAEGLRAASQTALSDPAVFDLGLQYGPDHGYQPLREELGRWLGRFYHPHIRDDGEGGNGGVDADRIAITGGASQSIACILQSFTDPSYTRAVWMVAPCYFLACPIFADAGFERRLRAVPEDEEGIDLGFLEDGLRKMAAAESDEGDGESAGGQGKGEGEGEDQEKGQRRRYKDPGPHRKIYRHVIYCVPSFSNPSGKTMSLRRRQGLVRLAREHDALVICDDVYDMLQWPVSAACPSSPSPSTPSPSSSPSSSTTATPDVNSLTTALLPRLADLDIPLGRSPHDPSGQHFGHTVSNGSFSKLVAPGVRTGWTYSTPAFATGISQTGSTRSGGAPSQLTATILCEILCGGAVERHVVEVLRPAYQRRHKVLMDASERVLTPLGVRVREGSLCGRGDVFGGFFVWMSFPSEDSSTSSSETMDMDRKTENGKERTHWPSAKAVADRCSSDEDLMIGWGGLFEVHGDEAAVRFERDVRLCFAYEDEAHLVEGVERLGRVIGRMLEEGPGGWEGTEKGKGQGDVAQIK</sequence>
<dbReference type="Pfam" id="PF00155">
    <property type="entry name" value="Aminotran_1_2"/>
    <property type="match status" value="1"/>
</dbReference>
<evidence type="ECO:0000313" key="4">
    <source>
        <dbReference type="Proteomes" id="UP001295740"/>
    </source>
</evidence>
<dbReference type="InterPro" id="IPR015422">
    <property type="entry name" value="PyrdxlP-dep_Trfase_small"/>
</dbReference>
<evidence type="ECO:0000259" key="2">
    <source>
        <dbReference type="Pfam" id="PF00155"/>
    </source>
</evidence>
<reference evidence="3" key="1">
    <citation type="submission" date="2023-10" db="EMBL/GenBank/DDBJ databases">
        <authorList>
            <person name="Hackl T."/>
        </authorList>
    </citation>
    <scope>NUCLEOTIDE SEQUENCE</scope>
</reference>
<feature type="region of interest" description="Disordered" evidence="1">
    <location>
        <begin position="182"/>
        <end position="218"/>
    </location>
</feature>
<feature type="compositionally biased region" description="Low complexity" evidence="1">
    <location>
        <begin position="452"/>
        <end position="461"/>
    </location>
</feature>
<organism evidence="3 4">
    <name type="scientific">Anthostomella pinea</name>
    <dbReference type="NCBI Taxonomy" id="933095"/>
    <lineage>
        <taxon>Eukaryota</taxon>
        <taxon>Fungi</taxon>
        <taxon>Dikarya</taxon>
        <taxon>Ascomycota</taxon>
        <taxon>Pezizomycotina</taxon>
        <taxon>Sordariomycetes</taxon>
        <taxon>Xylariomycetidae</taxon>
        <taxon>Xylariales</taxon>
        <taxon>Xylariaceae</taxon>
        <taxon>Anthostomella</taxon>
    </lineage>
</organism>
<dbReference type="GO" id="GO:0047536">
    <property type="term" value="F:2-aminoadipate transaminase activity"/>
    <property type="evidence" value="ECO:0007669"/>
    <property type="project" value="TreeGrafter"/>
</dbReference>
<feature type="domain" description="Aminotransferase class I/classII large" evidence="2">
    <location>
        <begin position="66"/>
        <end position="268"/>
    </location>
</feature>
<dbReference type="Gene3D" id="3.90.1150.10">
    <property type="entry name" value="Aspartate Aminotransferase, domain 1"/>
    <property type="match status" value="1"/>
</dbReference>
<protein>
    <submittedName>
        <fullName evidence="3">Uu.00g052540.m01.CDS01</fullName>
    </submittedName>
</protein>
<feature type="region of interest" description="Disordered" evidence="1">
    <location>
        <begin position="546"/>
        <end position="566"/>
    </location>
</feature>
<feature type="compositionally biased region" description="Basic and acidic residues" evidence="1">
    <location>
        <begin position="463"/>
        <end position="476"/>
    </location>
</feature>